<reference evidence="2 3" key="1">
    <citation type="journal article" date="2019" name="Int. J. Syst. Evol. Microbiol.">
        <title>The Global Catalogue of Microorganisms (GCM) 10K type strain sequencing project: providing services to taxonomists for standard genome sequencing and annotation.</title>
        <authorList>
            <consortium name="The Broad Institute Genomics Platform"/>
            <consortium name="The Broad Institute Genome Sequencing Center for Infectious Disease"/>
            <person name="Wu L."/>
            <person name="Ma J."/>
        </authorList>
    </citation>
    <scope>NUCLEOTIDE SEQUENCE [LARGE SCALE GENOMIC DNA]</scope>
    <source>
        <strain evidence="2 3">JCM 14322</strain>
    </source>
</reference>
<name>A0ABN2LZK2_9MICO</name>
<keyword evidence="3" id="KW-1185">Reference proteome</keyword>
<accession>A0ABN2LZK2</accession>
<gene>
    <name evidence="2" type="ORF">GCM10009749_06940</name>
</gene>
<dbReference type="EMBL" id="BAAANJ010000002">
    <property type="protein sequence ID" value="GAA1801451.1"/>
    <property type="molecule type" value="Genomic_DNA"/>
</dbReference>
<feature type="region of interest" description="Disordered" evidence="1">
    <location>
        <begin position="1"/>
        <end position="36"/>
    </location>
</feature>
<feature type="compositionally biased region" description="Polar residues" evidence="1">
    <location>
        <begin position="1"/>
        <end position="11"/>
    </location>
</feature>
<comment type="caution">
    <text evidence="2">The sequence shown here is derived from an EMBL/GenBank/DDBJ whole genome shotgun (WGS) entry which is preliminary data.</text>
</comment>
<evidence type="ECO:0000313" key="2">
    <source>
        <dbReference type="EMBL" id="GAA1801451.1"/>
    </source>
</evidence>
<protein>
    <submittedName>
        <fullName evidence="2">Uncharacterized protein</fullName>
    </submittedName>
</protein>
<evidence type="ECO:0000256" key="1">
    <source>
        <dbReference type="SAM" id="MobiDB-lite"/>
    </source>
</evidence>
<sequence length="100" mass="10101">MSSDQAPSEQGSLPDGDALDRSADQPDGADEVFDDGGWGAAIADALSDPAAGDPTVANMFSAEIENVNASDWDVDAALIWGDAGDDTVIDGGSTGLDFPL</sequence>
<dbReference type="Proteomes" id="UP001500002">
    <property type="component" value="Unassembled WGS sequence"/>
</dbReference>
<proteinExistence type="predicted"/>
<dbReference type="RefSeq" id="WP_344293463.1">
    <property type="nucleotide sequence ID" value="NZ_BAAANJ010000002.1"/>
</dbReference>
<evidence type="ECO:0000313" key="3">
    <source>
        <dbReference type="Proteomes" id="UP001500002"/>
    </source>
</evidence>
<organism evidence="2 3">
    <name type="scientific">Agromyces neolithicus</name>
    <dbReference type="NCBI Taxonomy" id="269420"/>
    <lineage>
        <taxon>Bacteria</taxon>
        <taxon>Bacillati</taxon>
        <taxon>Actinomycetota</taxon>
        <taxon>Actinomycetes</taxon>
        <taxon>Micrococcales</taxon>
        <taxon>Microbacteriaceae</taxon>
        <taxon>Agromyces</taxon>
    </lineage>
</organism>